<dbReference type="eggNOG" id="COG0639">
    <property type="taxonomic scope" value="Bacteria"/>
</dbReference>
<dbReference type="InterPro" id="IPR004843">
    <property type="entry name" value="Calcineurin-like_PHP"/>
</dbReference>
<feature type="compositionally biased region" description="Acidic residues" evidence="1">
    <location>
        <begin position="300"/>
        <end position="326"/>
    </location>
</feature>
<sequence length="383" mass="40664">MEHDPVEPVETYVVGDVHGHRDELVAALHEVGLVDPGGTWTGGTAHLWFLGDFVDRGPDGIGVIELVMRLSAEAAAAGGQVQTLLGNHEILLLGMHRFGDTDVPSDFGPRSFARSWEMNGGLLSDQEALTPVHVDWLTDRPVVALVGEDLLMHSDTLEYLGWGEDLETVNASVREILHSDDLFQWWELWRRMTTRYAFRGPHGEDAVDRLLAAYGGRMVIHGHSVIADQLGLPPALIEGPYEYAGGKALGVDAGLFVGGPCLVVRLPWSSAASDEADFDAAIAEAERAREAAMATPPEPEPTEPEPAEPEPTEPEPTEAEPAEAEPDSAQSGESAQAADSLQTAGADAVEPVESAEGAEPIEPADGESAVDTGRAGATDPAKG</sequence>
<evidence type="ECO:0000313" key="4">
    <source>
        <dbReference type="Proteomes" id="UP000019277"/>
    </source>
</evidence>
<reference evidence="3 4" key="1">
    <citation type="journal article" date="2014" name="Genome Announc.">
        <title>Draft Genome Sequence of the Antitrypanosomally Active Sponge-Associated Bacterium Actinokineospora sp. Strain EG49.</title>
        <authorList>
            <person name="Harjes J."/>
            <person name="Ryu T."/>
            <person name="Abdelmohsen U.R."/>
            <person name="Moitinho-Silva L."/>
            <person name="Horn H."/>
            <person name="Ravasi T."/>
            <person name="Hentschel U."/>
        </authorList>
    </citation>
    <scope>NUCLEOTIDE SEQUENCE [LARGE SCALE GENOMIC DNA]</scope>
    <source>
        <strain evidence="3 4">EG49</strain>
    </source>
</reference>
<dbReference type="GO" id="GO:0016787">
    <property type="term" value="F:hydrolase activity"/>
    <property type="evidence" value="ECO:0007669"/>
    <property type="project" value="InterPro"/>
</dbReference>
<evidence type="ECO:0000313" key="3">
    <source>
        <dbReference type="EMBL" id="EWC58739.1"/>
    </source>
</evidence>
<gene>
    <name evidence="3" type="ORF">UO65_5990</name>
</gene>
<dbReference type="Pfam" id="PF00149">
    <property type="entry name" value="Metallophos"/>
    <property type="match status" value="1"/>
</dbReference>
<dbReference type="PANTHER" id="PTHR46546:SF4">
    <property type="entry name" value="SHEWANELLA-LIKE PROTEIN PHOSPHATASE 1"/>
    <property type="match status" value="1"/>
</dbReference>
<feature type="domain" description="Calcineurin-like phosphoesterase" evidence="2">
    <location>
        <begin position="12"/>
        <end position="225"/>
    </location>
</feature>
<dbReference type="AlphaFoldDB" id="W7IXJ3"/>
<comment type="caution">
    <text evidence="3">The sequence shown here is derived from an EMBL/GenBank/DDBJ whole genome shotgun (WGS) entry which is preliminary data.</text>
</comment>
<dbReference type="PANTHER" id="PTHR46546">
    <property type="entry name" value="SHEWANELLA-LIKE PROTEIN PHOSPHATASE 1"/>
    <property type="match status" value="1"/>
</dbReference>
<dbReference type="EMBL" id="AYXG01000230">
    <property type="protein sequence ID" value="EWC58739.1"/>
    <property type="molecule type" value="Genomic_DNA"/>
</dbReference>
<dbReference type="Gene3D" id="3.60.21.10">
    <property type="match status" value="1"/>
</dbReference>
<keyword evidence="4" id="KW-1185">Reference proteome</keyword>
<dbReference type="SUPFAM" id="SSF56300">
    <property type="entry name" value="Metallo-dependent phosphatases"/>
    <property type="match status" value="1"/>
</dbReference>
<feature type="region of interest" description="Disordered" evidence="1">
    <location>
        <begin position="286"/>
        <end position="383"/>
    </location>
</feature>
<dbReference type="STRING" id="909613.UO65_5990"/>
<feature type="compositionally biased region" description="Polar residues" evidence="1">
    <location>
        <begin position="330"/>
        <end position="343"/>
    </location>
</feature>
<evidence type="ECO:0000256" key="1">
    <source>
        <dbReference type="SAM" id="MobiDB-lite"/>
    </source>
</evidence>
<dbReference type="InterPro" id="IPR029052">
    <property type="entry name" value="Metallo-depent_PP-like"/>
</dbReference>
<proteinExistence type="predicted"/>
<name>W7IXJ3_9PSEU</name>
<dbReference type="Proteomes" id="UP000019277">
    <property type="component" value="Unassembled WGS sequence"/>
</dbReference>
<protein>
    <submittedName>
        <fullName evidence="3">Serine/threonine protein phosphatase</fullName>
    </submittedName>
</protein>
<evidence type="ECO:0000259" key="2">
    <source>
        <dbReference type="Pfam" id="PF00149"/>
    </source>
</evidence>
<accession>W7IXJ3</accession>
<dbReference type="CDD" id="cd00144">
    <property type="entry name" value="MPP_PPP_family"/>
    <property type="match status" value="1"/>
</dbReference>
<dbReference type="PATRIC" id="fig|909613.9.peg.5991"/>
<organism evidence="3 4">
    <name type="scientific">Actinokineospora spheciospongiae</name>
    <dbReference type="NCBI Taxonomy" id="909613"/>
    <lineage>
        <taxon>Bacteria</taxon>
        <taxon>Bacillati</taxon>
        <taxon>Actinomycetota</taxon>
        <taxon>Actinomycetes</taxon>
        <taxon>Pseudonocardiales</taxon>
        <taxon>Pseudonocardiaceae</taxon>
        <taxon>Actinokineospora</taxon>
    </lineage>
</organism>